<gene>
    <name evidence="1" type="ORF">Acr_15g0014230</name>
</gene>
<dbReference type="Proteomes" id="UP000585474">
    <property type="component" value="Unassembled WGS sequence"/>
</dbReference>
<keyword evidence="2" id="KW-1185">Reference proteome</keyword>
<evidence type="ECO:0000313" key="1">
    <source>
        <dbReference type="EMBL" id="GFZ02815.1"/>
    </source>
</evidence>
<protein>
    <submittedName>
        <fullName evidence="1">Uncharacterized protein</fullName>
    </submittedName>
</protein>
<reference evidence="1 2" key="1">
    <citation type="submission" date="2019-07" db="EMBL/GenBank/DDBJ databases">
        <title>De Novo Assembly of kiwifruit Actinidia rufa.</title>
        <authorList>
            <person name="Sugita-Konishi S."/>
            <person name="Sato K."/>
            <person name="Mori E."/>
            <person name="Abe Y."/>
            <person name="Kisaki G."/>
            <person name="Hamano K."/>
            <person name="Suezawa K."/>
            <person name="Otani M."/>
            <person name="Fukuda T."/>
            <person name="Manabe T."/>
            <person name="Gomi K."/>
            <person name="Tabuchi M."/>
            <person name="Akimitsu K."/>
            <person name="Kataoka I."/>
        </authorList>
    </citation>
    <scope>NUCLEOTIDE SEQUENCE [LARGE SCALE GENOMIC DNA]</scope>
    <source>
        <strain evidence="2">cv. Fuchu</strain>
    </source>
</reference>
<dbReference type="AlphaFoldDB" id="A0A7J0FVV8"/>
<proteinExistence type="predicted"/>
<name>A0A7J0FVV8_9ERIC</name>
<evidence type="ECO:0000313" key="2">
    <source>
        <dbReference type="Proteomes" id="UP000585474"/>
    </source>
</evidence>
<dbReference type="OrthoDB" id="1097733at2759"/>
<comment type="caution">
    <text evidence="1">The sequence shown here is derived from an EMBL/GenBank/DDBJ whole genome shotgun (WGS) entry which is preliminary data.</text>
</comment>
<dbReference type="EMBL" id="BJWL01000015">
    <property type="protein sequence ID" value="GFZ02815.1"/>
    <property type="molecule type" value="Genomic_DNA"/>
</dbReference>
<accession>A0A7J0FVV8</accession>
<sequence>MPTKSKTEDQRAENGAHIIPPSAVYTQPWWRGIGNNAMPSLIIAYLYCVGLYIETRKDEFLVVAGGFLS</sequence>
<organism evidence="1 2">
    <name type="scientific">Actinidia rufa</name>
    <dbReference type="NCBI Taxonomy" id="165716"/>
    <lineage>
        <taxon>Eukaryota</taxon>
        <taxon>Viridiplantae</taxon>
        <taxon>Streptophyta</taxon>
        <taxon>Embryophyta</taxon>
        <taxon>Tracheophyta</taxon>
        <taxon>Spermatophyta</taxon>
        <taxon>Magnoliopsida</taxon>
        <taxon>eudicotyledons</taxon>
        <taxon>Gunneridae</taxon>
        <taxon>Pentapetalae</taxon>
        <taxon>asterids</taxon>
        <taxon>Ericales</taxon>
        <taxon>Actinidiaceae</taxon>
        <taxon>Actinidia</taxon>
    </lineage>
</organism>